<feature type="region of interest" description="Disordered" evidence="7">
    <location>
        <begin position="481"/>
        <end position="554"/>
    </location>
</feature>
<protein>
    <recommendedName>
        <fullName evidence="8">Protein kinase domain-containing protein</fullName>
    </recommendedName>
</protein>
<dbReference type="InterPro" id="IPR050494">
    <property type="entry name" value="Ser_Thr_dual-spec_kinase"/>
</dbReference>
<keyword evidence="10" id="KW-1185">Reference proteome</keyword>
<dbReference type="SMART" id="SM00220">
    <property type="entry name" value="S_TKc"/>
    <property type="match status" value="1"/>
</dbReference>
<dbReference type="InterPro" id="IPR000719">
    <property type="entry name" value="Prot_kinase_dom"/>
</dbReference>
<name>A0A1Z5J972_FISSO</name>
<dbReference type="SUPFAM" id="SSF56112">
    <property type="entry name" value="Protein kinase-like (PK-like)"/>
    <property type="match status" value="1"/>
</dbReference>
<dbReference type="OrthoDB" id="9332038at2759"/>
<dbReference type="PROSITE" id="PS50011">
    <property type="entry name" value="PROTEIN_KINASE_DOM"/>
    <property type="match status" value="1"/>
</dbReference>
<dbReference type="GO" id="GO:0004674">
    <property type="term" value="F:protein serine/threonine kinase activity"/>
    <property type="evidence" value="ECO:0007669"/>
    <property type="project" value="UniProtKB-KW"/>
</dbReference>
<evidence type="ECO:0000256" key="2">
    <source>
        <dbReference type="ARBA" id="ARBA00022679"/>
    </source>
</evidence>
<dbReference type="AlphaFoldDB" id="A0A1Z5J972"/>
<feature type="compositionally biased region" description="Basic residues" evidence="7">
    <location>
        <begin position="859"/>
        <end position="868"/>
    </location>
</feature>
<dbReference type="GO" id="GO:0004713">
    <property type="term" value="F:protein tyrosine kinase activity"/>
    <property type="evidence" value="ECO:0007669"/>
    <property type="project" value="TreeGrafter"/>
</dbReference>
<evidence type="ECO:0000256" key="7">
    <source>
        <dbReference type="SAM" id="MobiDB-lite"/>
    </source>
</evidence>
<evidence type="ECO:0000313" key="9">
    <source>
        <dbReference type="EMBL" id="GAX10442.1"/>
    </source>
</evidence>
<organism evidence="9 10">
    <name type="scientific">Fistulifera solaris</name>
    <name type="common">Oleaginous diatom</name>
    <dbReference type="NCBI Taxonomy" id="1519565"/>
    <lineage>
        <taxon>Eukaryota</taxon>
        <taxon>Sar</taxon>
        <taxon>Stramenopiles</taxon>
        <taxon>Ochrophyta</taxon>
        <taxon>Bacillariophyta</taxon>
        <taxon>Bacillariophyceae</taxon>
        <taxon>Bacillariophycidae</taxon>
        <taxon>Naviculales</taxon>
        <taxon>Naviculaceae</taxon>
        <taxon>Fistulifera</taxon>
    </lineage>
</organism>
<keyword evidence="3 6" id="KW-0547">Nucleotide-binding</keyword>
<feature type="compositionally biased region" description="Polar residues" evidence="7">
    <location>
        <begin position="507"/>
        <end position="521"/>
    </location>
</feature>
<keyword evidence="2" id="KW-0808">Transferase</keyword>
<evidence type="ECO:0000256" key="3">
    <source>
        <dbReference type="ARBA" id="ARBA00022741"/>
    </source>
</evidence>
<dbReference type="EMBL" id="BDSP01000017">
    <property type="protein sequence ID" value="GAX10442.1"/>
    <property type="molecule type" value="Genomic_DNA"/>
</dbReference>
<keyword evidence="5 6" id="KW-0067">ATP-binding</keyword>
<feature type="domain" description="Protein kinase" evidence="8">
    <location>
        <begin position="15"/>
        <end position="430"/>
    </location>
</feature>
<evidence type="ECO:0000256" key="6">
    <source>
        <dbReference type="PROSITE-ProRule" id="PRU10141"/>
    </source>
</evidence>
<feature type="binding site" evidence="6">
    <location>
        <position position="44"/>
    </location>
    <ligand>
        <name>ATP</name>
        <dbReference type="ChEBI" id="CHEBI:30616"/>
    </ligand>
</feature>
<dbReference type="GO" id="GO:0005524">
    <property type="term" value="F:ATP binding"/>
    <property type="evidence" value="ECO:0007669"/>
    <property type="project" value="UniProtKB-UniRule"/>
</dbReference>
<dbReference type="InterPro" id="IPR017441">
    <property type="entry name" value="Protein_kinase_ATP_BS"/>
</dbReference>
<keyword evidence="4" id="KW-0418">Kinase</keyword>
<dbReference type="Proteomes" id="UP000198406">
    <property type="component" value="Unassembled WGS sequence"/>
</dbReference>
<dbReference type="GO" id="GO:0005737">
    <property type="term" value="C:cytoplasm"/>
    <property type="evidence" value="ECO:0007669"/>
    <property type="project" value="TreeGrafter"/>
</dbReference>
<evidence type="ECO:0000256" key="5">
    <source>
        <dbReference type="ARBA" id="ARBA00022840"/>
    </source>
</evidence>
<proteinExistence type="predicted"/>
<accession>A0A1Z5J972</accession>
<evidence type="ECO:0000313" key="10">
    <source>
        <dbReference type="Proteomes" id="UP000198406"/>
    </source>
</evidence>
<feature type="region of interest" description="Disordered" evidence="7">
    <location>
        <begin position="827"/>
        <end position="878"/>
    </location>
</feature>
<comment type="caution">
    <text evidence="9">The sequence shown here is derived from an EMBL/GenBank/DDBJ whole genome shotgun (WGS) entry which is preliminary data.</text>
</comment>
<reference evidence="9 10" key="1">
    <citation type="journal article" date="2015" name="Plant Cell">
        <title>Oil accumulation by the oleaginous diatom Fistulifera solaris as revealed by the genome and transcriptome.</title>
        <authorList>
            <person name="Tanaka T."/>
            <person name="Maeda Y."/>
            <person name="Veluchamy A."/>
            <person name="Tanaka M."/>
            <person name="Abida H."/>
            <person name="Marechal E."/>
            <person name="Bowler C."/>
            <person name="Muto M."/>
            <person name="Sunaga Y."/>
            <person name="Tanaka M."/>
            <person name="Yoshino T."/>
            <person name="Taniguchi T."/>
            <person name="Fukuda Y."/>
            <person name="Nemoto M."/>
            <person name="Matsumoto M."/>
            <person name="Wong P.S."/>
            <person name="Aburatani S."/>
            <person name="Fujibuchi W."/>
        </authorList>
    </citation>
    <scope>NUCLEOTIDE SEQUENCE [LARGE SCALE GENOMIC DNA]</scope>
    <source>
        <strain evidence="9 10">JPCC DA0580</strain>
    </source>
</reference>
<feature type="compositionally biased region" description="Low complexity" evidence="7">
    <location>
        <begin position="488"/>
        <end position="498"/>
    </location>
</feature>
<dbReference type="PANTHER" id="PTHR24058">
    <property type="entry name" value="DUAL SPECIFICITY PROTEIN KINASE"/>
    <property type="match status" value="1"/>
</dbReference>
<dbReference type="Pfam" id="PF00069">
    <property type="entry name" value="Pkinase"/>
    <property type="match status" value="2"/>
</dbReference>
<dbReference type="PROSITE" id="PS00108">
    <property type="entry name" value="PROTEIN_KINASE_ST"/>
    <property type="match status" value="1"/>
</dbReference>
<evidence type="ECO:0000256" key="1">
    <source>
        <dbReference type="ARBA" id="ARBA00022527"/>
    </source>
</evidence>
<gene>
    <name evidence="9" type="ORF">FisN_21Lh140</name>
</gene>
<evidence type="ECO:0000259" key="8">
    <source>
        <dbReference type="PROSITE" id="PS50011"/>
    </source>
</evidence>
<dbReference type="InParanoid" id="A0A1Z5J972"/>
<dbReference type="InterPro" id="IPR008271">
    <property type="entry name" value="Ser/Thr_kinase_AS"/>
</dbReference>
<dbReference type="Gene3D" id="1.10.510.10">
    <property type="entry name" value="Transferase(Phosphotransferase) domain 1"/>
    <property type="match status" value="1"/>
</dbReference>
<sequence length="878" mass="97493">MHAFIGAMDHKMVDFTVHSLLGQGTFAQVFKCWHKATQQWVALKIVRNRPDYTRQATVEIDVFRELDKNTSPKGSRVELLGFFMYHGHLCLLFELLGPNLYEILKKRQFRGLPLTAVRQILLQTIRCVRDISQKNIVHCDIKPENVLLVSEAAANELVLLGEGRARPAEKSTSIQSNSIPIDTTKDCDVSTDVAQSRSSSDKSCATGTTTAHRNIETVLPSDDDANDECTKIKLIDFGSACFEGYTAHTYIQSRFYRSPEVLIGVPYDSVIDMWSLGCVAAELFLGLPILPGIHEHDQLGRIVEMIGSLPDWMLDQGSKATKYFVKFVPKDRTNSPIIPQWRLKTQKEYISSLSHAEVEKKGGLTRLEQQPGNRYFRRTRLADILFLHGRSTVGKDKDLLPAFVHFLYGLLDPDPWKRLTAFQAAQHPFLTGDFEKLIQYQPAKDVDIREEGQANRELGVRWEIPWDPSICRRKLLNVQKMREKQQSMRRSSSRNSGSALGDIPKQRSPTESQVPTPSTATEETDSHHGDWRQAYYPASTPPHDVATSFNSNRNPGMIAATTSFHCEHEYRAQRPHVARVEAGSGVKATGLSQRQTRFPNIAGPSSYSRTMDINSSNSRPGADFAYALQRPGNVPGLDAVSISSKSIWGSSVTGTTAASTQQQSSIFAGNPSAQSVNSGGVQYVQRNTLPGGQVPFPGQLASSVPGHFAPVHLNHDPHANLGDSSSAFGFNGPQSFYSNDSVASSVTMEVDQGMAFLNLPQMHPFQQQQLLQQLLLQQQQAKTMAYAVPQQQVYLTTAPDGSFYYVTTSATGQPLLLQPMAVLDPSQSFQGPIPHPAPTSSGIDYSFSHENSKNTPQNRPRRAPKPNKRYYDRTGSSM</sequence>
<dbReference type="Gene3D" id="3.30.200.20">
    <property type="entry name" value="Phosphorylase Kinase, domain 1"/>
    <property type="match status" value="1"/>
</dbReference>
<dbReference type="InterPro" id="IPR011009">
    <property type="entry name" value="Kinase-like_dom_sf"/>
</dbReference>
<dbReference type="PROSITE" id="PS00107">
    <property type="entry name" value="PROTEIN_KINASE_ATP"/>
    <property type="match status" value="1"/>
</dbReference>
<keyword evidence="1" id="KW-0723">Serine/threonine-protein kinase</keyword>
<evidence type="ECO:0000256" key="4">
    <source>
        <dbReference type="ARBA" id="ARBA00022777"/>
    </source>
</evidence>
<dbReference type="PANTHER" id="PTHR24058:SF17">
    <property type="entry name" value="HOMEODOMAIN INTERACTING PROTEIN KINASE, ISOFORM D"/>
    <property type="match status" value="1"/>
</dbReference>